<evidence type="ECO:0000256" key="2">
    <source>
        <dbReference type="ARBA" id="ARBA00022692"/>
    </source>
</evidence>
<accession>A0ABR2R3J3</accession>
<dbReference type="PANTHER" id="PTHR42647:SF6">
    <property type="entry name" value="RING-TYPE DOMAIN-CONTAINING PROTEIN"/>
    <property type="match status" value="1"/>
</dbReference>
<evidence type="ECO:0000256" key="10">
    <source>
        <dbReference type="SAM" id="MobiDB-lite"/>
    </source>
</evidence>
<keyword evidence="3" id="KW-0479">Metal-binding</keyword>
<dbReference type="Pfam" id="PF00230">
    <property type="entry name" value="MIP"/>
    <property type="match status" value="1"/>
</dbReference>
<gene>
    <name evidence="11" type="ORF">V6N11_074434</name>
</gene>
<keyword evidence="7" id="KW-0472">Membrane</keyword>
<comment type="caution">
    <text evidence="11">The sequence shown here is derived from an EMBL/GenBank/DDBJ whole genome shotgun (WGS) entry which is preliminary data.</text>
</comment>
<evidence type="ECO:0000256" key="4">
    <source>
        <dbReference type="ARBA" id="ARBA00022771"/>
    </source>
</evidence>
<proteinExistence type="inferred from homology"/>
<sequence>MAVQAQFPVVDSGGNGHDQFCFGHQWKFQPQAQQQQLQQHFQLPENQSFCFENNGGSVIYCQTMAPQVEEQRHEIDQFIKSQNESLRLLLQQQRKQQVAAMAKKLESKASLFLVQKETELAKAANKTMELQNLVNKLEMENQEWRRVAQENEAMVVSLNNMLEQLQQQQQQQQQNIAGFCFNNGVDDAESCCEEKNRGSVGTKTTMFTIVTTVPSKNITGNAAPGKRDDDTSAGKTITSASGYSPRTIRSLWRTALAYMVSQCLGAICGVGLVKAFMEHDYDSLGGGANSVASGYNRGTALGAEIIGT</sequence>
<keyword evidence="2 8" id="KW-0812">Transmembrane</keyword>
<comment type="similarity">
    <text evidence="8">Belongs to the MIP/aquaporin (TC 1.A.8) family.</text>
</comment>
<name>A0ABR2R3J3_9ROSI</name>
<feature type="coiled-coil region" evidence="9">
    <location>
        <begin position="113"/>
        <end position="175"/>
    </location>
</feature>
<dbReference type="SUPFAM" id="SSF81338">
    <property type="entry name" value="Aquaporin-like"/>
    <property type="match status" value="1"/>
</dbReference>
<evidence type="ECO:0000256" key="8">
    <source>
        <dbReference type="RuleBase" id="RU000477"/>
    </source>
</evidence>
<dbReference type="PRINTS" id="PR00783">
    <property type="entry name" value="MINTRINSICP"/>
</dbReference>
<keyword evidence="12" id="KW-1185">Reference proteome</keyword>
<organism evidence="11 12">
    <name type="scientific">Hibiscus sabdariffa</name>
    <name type="common">roselle</name>
    <dbReference type="NCBI Taxonomy" id="183260"/>
    <lineage>
        <taxon>Eukaryota</taxon>
        <taxon>Viridiplantae</taxon>
        <taxon>Streptophyta</taxon>
        <taxon>Embryophyta</taxon>
        <taxon>Tracheophyta</taxon>
        <taxon>Spermatophyta</taxon>
        <taxon>Magnoliopsida</taxon>
        <taxon>eudicotyledons</taxon>
        <taxon>Gunneridae</taxon>
        <taxon>Pentapetalae</taxon>
        <taxon>rosids</taxon>
        <taxon>malvids</taxon>
        <taxon>Malvales</taxon>
        <taxon>Malvaceae</taxon>
        <taxon>Malvoideae</taxon>
        <taxon>Hibiscus</taxon>
    </lineage>
</organism>
<evidence type="ECO:0000256" key="3">
    <source>
        <dbReference type="ARBA" id="ARBA00022723"/>
    </source>
</evidence>
<dbReference type="Gene3D" id="1.20.1080.10">
    <property type="entry name" value="Glycerol uptake facilitator protein"/>
    <property type="match status" value="1"/>
</dbReference>
<evidence type="ECO:0000256" key="7">
    <source>
        <dbReference type="ARBA" id="ARBA00023136"/>
    </source>
</evidence>
<dbReference type="InterPro" id="IPR000425">
    <property type="entry name" value="MIP"/>
</dbReference>
<protein>
    <recommendedName>
        <fullName evidence="13">BOI-related E3 ubiquitin-protein ligase 3</fullName>
    </recommendedName>
</protein>
<feature type="region of interest" description="Disordered" evidence="10">
    <location>
        <begin position="218"/>
        <end position="242"/>
    </location>
</feature>
<dbReference type="InterPro" id="IPR023271">
    <property type="entry name" value="Aquaporin-like"/>
</dbReference>
<dbReference type="Proteomes" id="UP001396334">
    <property type="component" value="Unassembled WGS sequence"/>
</dbReference>
<keyword evidence="4" id="KW-0863">Zinc-finger</keyword>
<reference evidence="11 12" key="1">
    <citation type="journal article" date="2024" name="G3 (Bethesda)">
        <title>Genome assembly of Hibiscus sabdariffa L. provides insights into metabolisms of medicinal natural products.</title>
        <authorList>
            <person name="Kim T."/>
        </authorList>
    </citation>
    <scope>NUCLEOTIDE SEQUENCE [LARGE SCALE GENOMIC DNA]</scope>
    <source>
        <strain evidence="11">TK-2024</strain>
        <tissue evidence="11">Old leaves</tissue>
    </source>
</reference>
<dbReference type="EMBL" id="JBBPBN010000026">
    <property type="protein sequence ID" value="KAK9007513.1"/>
    <property type="molecule type" value="Genomic_DNA"/>
</dbReference>
<evidence type="ECO:0000256" key="5">
    <source>
        <dbReference type="ARBA" id="ARBA00022833"/>
    </source>
</evidence>
<comment type="subcellular location">
    <subcellularLocation>
        <location evidence="1">Membrane</location>
        <topology evidence="1">Multi-pass membrane protein</topology>
    </subcellularLocation>
</comment>
<evidence type="ECO:0000256" key="6">
    <source>
        <dbReference type="ARBA" id="ARBA00022989"/>
    </source>
</evidence>
<evidence type="ECO:0000256" key="9">
    <source>
        <dbReference type="SAM" id="Coils"/>
    </source>
</evidence>
<evidence type="ECO:0008006" key="13">
    <source>
        <dbReference type="Google" id="ProtNLM"/>
    </source>
</evidence>
<keyword evidence="8" id="KW-0813">Transport</keyword>
<keyword evidence="6" id="KW-1133">Transmembrane helix</keyword>
<feature type="compositionally biased region" description="Polar residues" evidence="10">
    <location>
        <begin position="233"/>
        <end position="242"/>
    </location>
</feature>
<evidence type="ECO:0000313" key="11">
    <source>
        <dbReference type="EMBL" id="KAK9007513.1"/>
    </source>
</evidence>
<evidence type="ECO:0000313" key="12">
    <source>
        <dbReference type="Proteomes" id="UP001396334"/>
    </source>
</evidence>
<dbReference type="PANTHER" id="PTHR42647">
    <property type="entry name" value="SBP (S-RIBONUCLEASE BINDING PROTEIN) FAMILY PROTEIN"/>
    <property type="match status" value="1"/>
</dbReference>
<evidence type="ECO:0000256" key="1">
    <source>
        <dbReference type="ARBA" id="ARBA00004141"/>
    </source>
</evidence>
<keyword evidence="5" id="KW-0862">Zinc</keyword>
<keyword evidence="9" id="KW-0175">Coiled coil</keyword>